<protein>
    <submittedName>
        <fullName evidence="1">Uncharacterized protein</fullName>
    </submittedName>
</protein>
<sequence>MQKSAKEEKKEEGLVIPLRVTKFQKIGSEKEFLGVLFEDYPSLKELQNALSKQITTAVSSKKLVGIHCTLTLTFV</sequence>
<dbReference type="AlphaFoldDB" id="X1F2L2"/>
<organism evidence="1">
    <name type="scientific">marine sediment metagenome</name>
    <dbReference type="NCBI Taxonomy" id="412755"/>
    <lineage>
        <taxon>unclassified sequences</taxon>
        <taxon>metagenomes</taxon>
        <taxon>ecological metagenomes</taxon>
    </lineage>
</organism>
<reference evidence="1" key="1">
    <citation type="journal article" date="2014" name="Front. Microbiol.">
        <title>High frequency of phylogenetically diverse reductive dehalogenase-homologous genes in deep subseafloor sedimentary metagenomes.</title>
        <authorList>
            <person name="Kawai M."/>
            <person name="Futagami T."/>
            <person name="Toyoda A."/>
            <person name="Takaki Y."/>
            <person name="Nishi S."/>
            <person name="Hori S."/>
            <person name="Arai W."/>
            <person name="Tsubouchi T."/>
            <person name="Morono Y."/>
            <person name="Uchiyama I."/>
            <person name="Ito T."/>
            <person name="Fujiyama A."/>
            <person name="Inagaki F."/>
            <person name="Takami H."/>
        </authorList>
    </citation>
    <scope>NUCLEOTIDE SEQUENCE</scope>
    <source>
        <strain evidence="1">Expedition CK06-06</strain>
    </source>
</reference>
<comment type="caution">
    <text evidence="1">The sequence shown here is derived from an EMBL/GenBank/DDBJ whole genome shotgun (WGS) entry which is preliminary data.</text>
</comment>
<gene>
    <name evidence="1" type="ORF">S03H2_11004</name>
</gene>
<evidence type="ECO:0000313" key="1">
    <source>
        <dbReference type="EMBL" id="GAH39167.1"/>
    </source>
</evidence>
<dbReference type="EMBL" id="BARU01005631">
    <property type="protein sequence ID" value="GAH39167.1"/>
    <property type="molecule type" value="Genomic_DNA"/>
</dbReference>
<name>X1F2L2_9ZZZZ</name>
<proteinExistence type="predicted"/>
<accession>X1F2L2</accession>